<feature type="region of interest" description="Disordered" evidence="1">
    <location>
        <begin position="1"/>
        <end position="150"/>
    </location>
</feature>
<evidence type="ECO:0000313" key="2">
    <source>
        <dbReference type="EMBL" id="KAK3244755.1"/>
    </source>
</evidence>
<proteinExistence type="predicted"/>
<feature type="compositionally biased region" description="Polar residues" evidence="1">
    <location>
        <begin position="93"/>
        <end position="105"/>
    </location>
</feature>
<gene>
    <name evidence="2" type="ORF">CYMTET_45647</name>
</gene>
<feature type="compositionally biased region" description="Basic and acidic residues" evidence="1">
    <location>
        <begin position="131"/>
        <end position="150"/>
    </location>
</feature>
<dbReference type="EMBL" id="LGRX02031475">
    <property type="protein sequence ID" value="KAK3244755.1"/>
    <property type="molecule type" value="Genomic_DNA"/>
</dbReference>
<evidence type="ECO:0000313" key="3">
    <source>
        <dbReference type="Proteomes" id="UP001190700"/>
    </source>
</evidence>
<organism evidence="2 3">
    <name type="scientific">Cymbomonas tetramitiformis</name>
    <dbReference type="NCBI Taxonomy" id="36881"/>
    <lineage>
        <taxon>Eukaryota</taxon>
        <taxon>Viridiplantae</taxon>
        <taxon>Chlorophyta</taxon>
        <taxon>Pyramimonadophyceae</taxon>
        <taxon>Pyramimonadales</taxon>
        <taxon>Pyramimonadaceae</taxon>
        <taxon>Cymbomonas</taxon>
    </lineage>
</organism>
<reference evidence="2 3" key="1">
    <citation type="journal article" date="2015" name="Genome Biol. Evol.">
        <title>Comparative Genomics of a Bacterivorous Green Alga Reveals Evolutionary Causalities and Consequences of Phago-Mixotrophic Mode of Nutrition.</title>
        <authorList>
            <person name="Burns J.A."/>
            <person name="Paasch A."/>
            <person name="Narechania A."/>
            <person name="Kim E."/>
        </authorList>
    </citation>
    <scope>NUCLEOTIDE SEQUENCE [LARGE SCALE GENOMIC DNA]</scope>
    <source>
        <strain evidence="2 3">PLY_AMNH</strain>
    </source>
</reference>
<sequence>MGKLNEQGKGRRSQGAKCDGDTGGGDSGEEPLPETENFSSRPVLEADEVVSNFGGGFNEVPGAVGAAVGGDEGPSEDSTSAVGRETGVGIGTSLVSRTVGSMTKTEWNKEPVKAGWKSRALAENQSSTRGTGKERMDQRGEEVEGEGEKR</sequence>
<evidence type="ECO:0000256" key="1">
    <source>
        <dbReference type="SAM" id="MobiDB-lite"/>
    </source>
</evidence>
<comment type="caution">
    <text evidence="2">The sequence shown here is derived from an EMBL/GenBank/DDBJ whole genome shotgun (WGS) entry which is preliminary data.</text>
</comment>
<dbReference type="Proteomes" id="UP001190700">
    <property type="component" value="Unassembled WGS sequence"/>
</dbReference>
<accession>A0AAE0BZL1</accession>
<protein>
    <submittedName>
        <fullName evidence="2">Uncharacterized protein</fullName>
    </submittedName>
</protein>
<name>A0AAE0BZL1_9CHLO</name>
<dbReference type="AlphaFoldDB" id="A0AAE0BZL1"/>
<keyword evidence="3" id="KW-1185">Reference proteome</keyword>